<evidence type="ECO:0000313" key="3">
    <source>
        <dbReference type="Proteomes" id="UP000278807"/>
    </source>
</evidence>
<evidence type="ECO:0000313" key="4">
    <source>
        <dbReference type="WBParaSite" id="HNAJ_0000190101-mRNA-1"/>
    </source>
</evidence>
<feature type="region of interest" description="Disordered" evidence="1">
    <location>
        <begin position="1"/>
        <end position="33"/>
    </location>
</feature>
<organism evidence="4">
    <name type="scientific">Rodentolepis nana</name>
    <name type="common">Dwarf tapeworm</name>
    <name type="synonym">Hymenolepis nana</name>
    <dbReference type="NCBI Taxonomy" id="102285"/>
    <lineage>
        <taxon>Eukaryota</taxon>
        <taxon>Metazoa</taxon>
        <taxon>Spiralia</taxon>
        <taxon>Lophotrochozoa</taxon>
        <taxon>Platyhelminthes</taxon>
        <taxon>Cestoda</taxon>
        <taxon>Eucestoda</taxon>
        <taxon>Cyclophyllidea</taxon>
        <taxon>Hymenolepididae</taxon>
        <taxon>Rodentolepis</taxon>
    </lineage>
</organism>
<accession>A0A0R3T4C0</accession>
<dbReference type="AlphaFoldDB" id="A0A0R3T4C0"/>
<gene>
    <name evidence="2" type="ORF">HNAJ_LOCUS1900</name>
</gene>
<sequence>MSAIVVPDHTTNQSPKNEEKEGTGKSSEGWPKDSMCCGGKIAEFLQYHSIITKVTGEGGCLAQTPVE</sequence>
<protein>
    <submittedName>
        <fullName evidence="2 4">Uncharacterized protein</fullName>
    </submittedName>
</protein>
<dbReference type="WBParaSite" id="HNAJ_0000190101-mRNA-1">
    <property type="protein sequence ID" value="HNAJ_0000190101-mRNA-1"/>
    <property type="gene ID" value="HNAJ_0000190101"/>
</dbReference>
<dbReference type="EMBL" id="UZAE01000824">
    <property type="protein sequence ID" value="VDN97759.1"/>
    <property type="molecule type" value="Genomic_DNA"/>
</dbReference>
<evidence type="ECO:0000256" key="1">
    <source>
        <dbReference type="SAM" id="MobiDB-lite"/>
    </source>
</evidence>
<name>A0A0R3T4C0_RODNA</name>
<evidence type="ECO:0000313" key="2">
    <source>
        <dbReference type="EMBL" id="VDN97759.1"/>
    </source>
</evidence>
<dbReference type="Proteomes" id="UP000278807">
    <property type="component" value="Unassembled WGS sequence"/>
</dbReference>
<reference evidence="4" key="1">
    <citation type="submission" date="2017-02" db="UniProtKB">
        <authorList>
            <consortium name="WormBaseParasite"/>
        </authorList>
    </citation>
    <scope>IDENTIFICATION</scope>
</reference>
<proteinExistence type="predicted"/>
<keyword evidence="3" id="KW-1185">Reference proteome</keyword>
<reference evidence="2 3" key="2">
    <citation type="submission" date="2018-11" db="EMBL/GenBank/DDBJ databases">
        <authorList>
            <consortium name="Pathogen Informatics"/>
        </authorList>
    </citation>
    <scope>NUCLEOTIDE SEQUENCE [LARGE SCALE GENOMIC DNA]</scope>
</reference>